<feature type="compositionally biased region" description="Polar residues" evidence="1">
    <location>
        <begin position="374"/>
        <end position="393"/>
    </location>
</feature>
<dbReference type="InterPro" id="IPR009057">
    <property type="entry name" value="Homeodomain-like_sf"/>
</dbReference>
<dbReference type="EMBL" id="KV454211">
    <property type="protein sequence ID" value="ODQ59055.1"/>
    <property type="molecule type" value="Genomic_DNA"/>
</dbReference>
<evidence type="ECO:0000256" key="1">
    <source>
        <dbReference type="SAM" id="MobiDB-lite"/>
    </source>
</evidence>
<dbReference type="Pfam" id="PF13921">
    <property type="entry name" value="Myb_DNA-bind_6"/>
    <property type="match status" value="1"/>
</dbReference>
<feature type="compositionally biased region" description="Acidic residues" evidence="1">
    <location>
        <begin position="200"/>
        <end position="210"/>
    </location>
</feature>
<dbReference type="SUPFAM" id="SSF46689">
    <property type="entry name" value="Homeodomain-like"/>
    <property type="match status" value="1"/>
</dbReference>
<dbReference type="SMART" id="SM00717">
    <property type="entry name" value="SANT"/>
    <property type="match status" value="2"/>
</dbReference>
<dbReference type="InterPro" id="IPR017930">
    <property type="entry name" value="Myb_dom"/>
</dbReference>
<proteinExistence type="predicted"/>
<dbReference type="RefSeq" id="XP_019038262.1">
    <property type="nucleotide sequence ID" value="XM_019183571.1"/>
</dbReference>
<dbReference type="STRING" id="683960.A0A1E3P0X8"/>
<dbReference type="OrthoDB" id="2143914at2759"/>
<dbReference type="AlphaFoldDB" id="A0A1E3P0X8"/>
<gene>
    <name evidence="4" type="ORF">WICANDRAFT_63557</name>
</gene>
<sequence>MSQISSSPGADVKLTRVFSRTPSSWDPQDDLLLRHLKEQQKLGWKEIASHFAHRTPNACQFRWRRLRSGSLKNSTNSPTPTSGANTPNSSGVAASNSIAAVSSNEQDSSSNSASPPPVASSGQHLVTKFSSIPNKNNSSSPKLKEAKKTQPINVPVYNQWTFHSSNLSSTNLTSSKTSSNFKDSPDPLSSSLISLHSDSDDIEDDDEDSDDKINTSAVLLDSTITITKDNSPSNWTMEEDELLITRRRRALSFAELSILLPSRTEDEIWSRIDQLDKKTKTKRSNSSRSHSHPHPLHTPSHQSPKPSSFTRSYSSSSQTSISSNNPLLSSSTSNSTSNFFLTQDSTRSKSFSYITPYIQSTDRYNLRKNSITNSIQESSRTRSNSFLQQPHQQSTTTRSSIISNERSLKRDDSVSSTDLDEHDQGLKIEPKLPPLGSIFNDLYTR</sequence>
<feature type="domain" description="Myb-like" evidence="2">
    <location>
        <begin position="23"/>
        <end position="67"/>
    </location>
</feature>
<evidence type="ECO:0000313" key="4">
    <source>
        <dbReference type="EMBL" id="ODQ59055.1"/>
    </source>
</evidence>
<reference evidence="4 5" key="1">
    <citation type="journal article" date="2016" name="Proc. Natl. Acad. Sci. U.S.A.">
        <title>Comparative genomics of biotechnologically important yeasts.</title>
        <authorList>
            <person name="Riley R."/>
            <person name="Haridas S."/>
            <person name="Wolfe K.H."/>
            <person name="Lopes M.R."/>
            <person name="Hittinger C.T."/>
            <person name="Goeker M."/>
            <person name="Salamov A.A."/>
            <person name="Wisecaver J.H."/>
            <person name="Long T.M."/>
            <person name="Calvey C.H."/>
            <person name="Aerts A.L."/>
            <person name="Barry K.W."/>
            <person name="Choi C."/>
            <person name="Clum A."/>
            <person name="Coughlan A.Y."/>
            <person name="Deshpande S."/>
            <person name="Douglass A.P."/>
            <person name="Hanson S.J."/>
            <person name="Klenk H.-P."/>
            <person name="LaButti K.M."/>
            <person name="Lapidus A."/>
            <person name="Lindquist E.A."/>
            <person name="Lipzen A.M."/>
            <person name="Meier-Kolthoff J.P."/>
            <person name="Ohm R.A."/>
            <person name="Otillar R.P."/>
            <person name="Pangilinan J.L."/>
            <person name="Peng Y."/>
            <person name="Rokas A."/>
            <person name="Rosa C.A."/>
            <person name="Scheuner C."/>
            <person name="Sibirny A.A."/>
            <person name="Slot J.C."/>
            <person name="Stielow J.B."/>
            <person name="Sun H."/>
            <person name="Kurtzman C.P."/>
            <person name="Blackwell M."/>
            <person name="Grigoriev I.V."/>
            <person name="Jeffries T.W."/>
        </authorList>
    </citation>
    <scope>NUCLEOTIDE SEQUENCE [LARGE SCALE GENOMIC DNA]</scope>
    <source>
        <strain evidence="5">ATCC 58044 / CBS 1984 / NCYC 433 / NRRL Y-366-8</strain>
    </source>
</reference>
<evidence type="ECO:0008006" key="6">
    <source>
        <dbReference type="Google" id="ProtNLM"/>
    </source>
</evidence>
<dbReference type="Proteomes" id="UP000094112">
    <property type="component" value="Unassembled WGS sequence"/>
</dbReference>
<feature type="domain" description="HTH myb-type" evidence="3">
    <location>
        <begin position="24"/>
        <end position="71"/>
    </location>
</feature>
<dbReference type="PROSITE" id="PS51294">
    <property type="entry name" value="HTH_MYB"/>
    <property type="match status" value="1"/>
</dbReference>
<protein>
    <recommendedName>
        <fullName evidence="6">Myb-like domain-containing protein</fullName>
    </recommendedName>
</protein>
<feature type="region of interest" description="Disordered" evidence="1">
    <location>
        <begin position="129"/>
        <end position="148"/>
    </location>
</feature>
<feature type="compositionally biased region" description="Low complexity" evidence="1">
    <location>
        <begin position="130"/>
        <end position="141"/>
    </location>
</feature>
<dbReference type="InterPro" id="IPR001005">
    <property type="entry name" value="SANT/Myb"/>
</dbReference>
<organism evidence="4 5">
    <name type="scientific">Wickerhamomyces anomalus (strain ATCC 58044 / CBS 1984 / NCYC 433 / NRRL Y-366-8)</name>
    <name type="common">Yeast</name>
    <name type="synonym">Hansenula anomala</name>
    <dbReference type="NCBI Taxonomy" id="683960"/>
    <lineage>
        <taxon>Eukaryota</taxon>
        <taxon>Fungi</taxon>
        <taxon>Dikarya</taxon>
        <taxon>Ascomycota</taxon>
        <taxon>Saccharomycotina</taxon>
        <taxon>Saccharomycetes</taxon>
        <taxon>Phaffomycetales</taxon>
        <taxon>Wickerhamomycetaceae</taxon>
        <taxon>Wickerhamomyces</taxon>
    </lineage>
</organism>
<dbReference type="Gene3D" id="1.10.10.60">
    <property type="entry name" value="Homeodomain-like"/>
    <property type="match status" value="1"/>
</dbReference>
<feature type="region of interest" description="Disordered" evidence="1">
    <location>
        <begin position="69"/>
        <end position="123"/>
    </location>
</feature>
<keyword evidence="5" id="KW-1185">Reference proteome</keyword>
<feature type="compositionally biased region" description="Polar residues" evidence="1">
    <location>
        <begin position="70"/>
        <end position="87"/>
    </location>
</feature>
<accession>A0A1E3P0X8</accession>
<feature type="compositionally biased region" description="Low complexity" evidence="1">
    <location>
        <begin position="168"/>
        <end position="196"/>
    </location>
</feature>
<feature type="compositionally biased region" description="Low complexity" evidence="1">
    <location>
        <begin position="297"/>
        <end position="336"/>
    </location>
</feature>
<evidence type="ECO:0000259" key="2">
    <source>
        <dbReference type="PROSITE" id="PS50090"/>
    </source>
</evidence>
<name>A0A1E3P0X8_WICAA</name>
<feature type="compositionally biased region" description="Low complexity" evidence="1">
    <location>
        <begin position="394"/>
        <end position="405"/>
    </location>
</feature>
<dbReference type="GeneID" id="30200817"/>
<evidence type="ECO:0000259" key="3">
    <source>
        <dbReference type="PROSITE" id="PS51294"/>
    </source>
</evidence>
<feature type="region of interest" description="Disordered" evidence="1">
    <location>
        <begin position="276"/>
        <end position="336"/>
    </location>
</feature>
<feature type="compositionally biased region" description="Low complexity" evidence="1">
    <location>
        <begin position="88"/>
        <end position="113"/>
    </location>
</feature>
<dbReference type="CDD" id="cd00167">
    <property type="entry name" value="SANT"/>
    <property type="match status" value="1"/>
</dbReference>
<feature type="compositionally biased region" description="Basic residues" evidence="1">
    <location>
        <begin position="279"/>
        <end position="295"/>
    </location>
</feature>
<feature type="region of interest" description="Disordered" evidence="1">
    <location>
        <begin position="374"/>
        <end position="431"/>
    </location>
</feature>
<feature type="region of interest" description="Disordered" evidence="1">
    <location>
        <begin position="168"/>
        <end position="214"/>
    </location>
</feature>
<evidence type="ECO:0000313" key="5">
    <source>
        <dbReference type="Proteomes" id="UP000094112"/>
    </source>
</evidence>
<dbReference type="PROSITE" id="PS50090">
    <property type="entry name" value="MYB_LIKE"/>
    <property type="match status" value="1"/>
</dbReference>